<accession>A0A7J8Q4Z1</accession>
<evidence type="ECO:0000313" key="2">
    <source>
        <dbReference type="Proteomes" id="UP000593578"/>
    </source>
</evidence>
<proteinExistence type="predicted"/>
<sequence>EEEDCIHVFQRCPIVTEIWSHLNFSWVIWTSRNKLIYEDKYSTSWDISRQIKSYISELEGIKERNHRSASGLIVKNKEGRIVEAKSILHENVASPFAAEAYAGLQATRLGIQLGYQTKGEEKYLVGETSRSICDVSKLNRLGYSELKERGEDDGVRHLE</sequence>
<name>A0A7J8Q4Z1_GOSRA</name>
<dbReference type="AlphaFoldDB" id="A0A7J8Q4Z1"/>
<dbReference type="EMBL" id="JABEZZ010000009">
    <property type="protein sequence ID" value="MBA0596605.1"/>
    <property type="molecule type" value="Genomic_DNA"/>
</dbReference>
<evidence type="ECO:0008006" key="3">
    <source>
        <dbReference type="Google" id="ProtNLM"/>
    </source>
</evidence>
<comment type="caution">
    <text evidence="1">The sequence shown here is derived from an EMBL/GenBank/DDBJ whole genome shotgun (WGS) entry which is preliminary data.</text>
</comment>
<gene>
    <name evidence="1" type="ORF">Gorai_013418</name>
</gene>
<protein>
    <recommendedName>
        <fullName evidence="3">RNase H type-1 domain-containing protein</fullName>
    </recommendedName>
</protein>
<reference evidence="1 2" key="1">
    <citation type="journal article" date="2019" name="Genome Biol. Evol.">
        <title>Insights into the evolution of the New World diploid cottons (Gossypium, subgenus Houzingenia) based on genome sequencing.</title>
        <authorList>
            <person name="Grover C.E."/>
            <person name="Arick M.A. 2nd"/>
            <person name="Thrash A."/>
            <person name="Conover J.L."/>
            <person name="Sanders W.S."/>
            <person name="Peterson D.G."/>
            <person name="Frelichowski J.E."/>
            <person name="Scheffler J.A."/>
            <person name="Scheffler B.E."/>
            <person name="Wendel J.F."/>
        </authorList>
    </citation>
    <scope>NUCLEOTIDE SEQUENCE [LARGE SCALE GENOMIC DNA]</scope>
    <source>
        <strain evidence="1">8</strain>
        <tissue evidence="1">Leaf</tissue>
    </source>
</reference>
<feature type="non-terminal residue" evidence="1">
    <location>
        <position position="159"/>
    </location>
</feature>
<evidence type="ECO:0000313" key="1">
    <source>
        <dbReference type="EMBL" id="MBA0596605.1"/>
    </source>
</evidence>
<dbReference type="Proteomes" id="UP000593578">
    <property type="component" value="Unassembled WGS sequence"/>
</dbReference>
<organism evidence="1 2">
    <name type="scientific">Gossypium raimondii</name>
    <name type="common">Peruvian cotton</name>
    <name type="synonym">Gossypium klotzschianum subsp. raimondii</name>
    <dbReference type="NCBI Taxonomy" id="29730"/>
    <lineage>
        <taxon>Eukaryota</taxon>
        <taxon>Viridiplantae</taxon>
        <taxon>Streptophyta</taxon>
        <taxon>Embryophyta</taxon>
        <taxon>Tracheophyta</taxon>
        <taxon>Spermatophyta</taxon>
        <taxon>Magnoliopsida</taxon>
        <taxon>eudicotyledons</taxon>
        <taxon>Gunneridae</taxon>
        <taxon>Pentapetalae</taxon>
        <taxon>rosids</taxon>
        <taxon>malvids</taxon>
        <taxon>Malvales</taxon>
        <taxon>Malvaceae</taxon>
        <taxon>Malvoideae</taxon>
        <taxon>Gossypium</taxon>
    </lineage>
</organism>